<feature type="region of interest" description="Disordered" evidence="1">
    <location>
        <begin position="64"/>
        <end position="98"/>
    </location>
</feature>
<evidence type="ECO:0000313" key="2">
    <source>
        <dbReference type="EMBL" id="SEA88000.1"/>
    </source>
</evidence>
<organism evidence="2 3">
    <name type="scientific">Rubrimonas cliftonensis</name>
    <dbReference type="NCBI Taxonomy" id="89524"/>
    <lineage>
        <taxon>Bacteria</taxon>
        <taxon>Pseudomonadati</taxon>
        <taxon>Pseudomonadota</taxon>
        <taxon>Alphaproteobacteria</taxon>
        <taxon>Rhodobacterales</taxon>
        <taxon>Paracoccaceae</taxon>
        <taxon>Rubrimonas</taxon>
    </lineage>
</organism>
<sequence length="98" mass="10686">MPPLLKPRPAPPRMRKISFNAPEDLADELEALKARAEALGYELPLNDALVEAYRKLVRRVADELDAGPREADRREPASDAPAPGSDGPAQRSMLDAAE</sequence>
<keyword evidence="3" id="KW-1185">Reference proteome</keyword>
<evidence type="ECO:0000313" key="3">
    <source>
        <dbReference type="Proteomes" id="UP000198703"/>
    </source>
</evidence>
<evidence type="ECO:0000256" key="1">
    <source>
        <dbReference type="SAM" id="MobiDB-lite"/>
    </source>
</evidence>
<dbReference type="AlphaFoldDB" id="A0A1H4ETW7"/>
<dbReference type="STRING" id="89524.SAMN05444370_11582"/>
<gene>
    <name evidence="2" type="ORF">SAMN05444370_11582</name>
</gene>
<dbReference type="RefSeq" id="WP_139284129.1">
    <property type="nucleotide sequence ID" value="NZ_FNQM01000015.1"/>
</dbReference>
<protein>
    <submittedName>
        <fullName evidence="2">Uncharacterized protein</fullName>
    </submittedName>
</protein>
<feature type="compositionally biased region" description="Basic and acidic residues" evidence="1">
    <location>
        <begin position="64"/>
        <end position="77"/>
    </location>
</feature>
<dbReference type="Proteomes" id="UP000198703">
    <property type="component" value="Unassembled WGS sequence"/>
</dbReference>
<dbReference type="EMBL" id="FNQM01000015">
    <property type="protein sequence ID" value="SEA88000.1"/>
    <property type="molecule type" value="Genomic_DNA"/>
</dbReference>
<reference evidence="2 3" key="1">
    <citation type="submission" date="2016-10" db="EMBL/GenBank/DDBJ databases">
        <authorList>
            <person name="de Groot N.N."/>
        </authorList>
    </citation>
    <scope>NUCLEOTIDE SEQUENCE [LARGE SCALE GENOMIC DNA]</scope>
    <source>
        <strain evidence="2 3">DSM 15345</strain>
    </source>
</reference>
<name>A0A1H4ETW7_9RHOB</name>
<proteinExistence type="predicted"/>
<accession>A0A1H4ETW7</accession>